<dbReference type="Gene3D" id="3.30.300.20">
    <property type="match status" value="1"/>
</dbReference>
<dbReference type="InterPro" id="IPR036102">
    <property type="entry name" value="OsmC/Ohrsf"/>
</dbReference>
<dbReference type="Pfam" id="PF02566">
    <property type="entry name" value="OsmC"/>
    <property type="match status" value="1"/>
</dbReference>
<dbReference type="PANTHER" id="PTHR39624">
    <property type="entry name" value="PROTEIN INVOLVED IN RIMO-MEDIATED BETA-METHYLTHIOLATION OF RIBOSOMAL PROTEIN S12 YCAO"/>
    <property type="match status" value="1"/>
</dbReference>
<keyword evidence="2" id="KW-1185">Reference proteome</keyword>
<dbReference type="InterPro" id="IPR015946">
    <property type="entry name" value="KH_dom-like_a/b"/>
</dbReference>
<dbReference type="SUPFAM" id="SSF82784">
    <property type="entry name" value="OsmC-like"/>
    <property type="match status" value="1"/>
</dbReference>
<dbReference type="InterPro" id="IPR003718">
    <property type="entry name" value="OsmC/Ohr_fam"/>
</dbReference>
<protein>
    <submittedName>
        <fullName evidence="1">OsmC family protein</fullName>
    </submittedName>
</protein>
<organism evidence="1 2">
    <name type="scientific">Streptomyces argyrophylli</name>
    <dbReference type="NCBI Taxonomy" id="2726118"/>
    <lineage>
        <taxon>Bacteria</taxon>
        <taxon>Bacillati</taxon>
        <taxon>Actinomycetota</taxon>
        <taxon>Actinomycetes</taxon>
        <taxon>Kitasatosporales</taxon>
        <taxon>Streptomycetaceae</taxon>
        <taxon>Streptomyces</taxon>
    </lineage>
</organism>
<sequence length="133" mass="14368">MPEGHVEVCHLGGCAFKVGVRGHALVIDQPVEAGGGDRGPTPVEVLVVSLASCVAYYAGRFLERHHIDGQRLRVSADFTMADDRPARVAAVRMRIFLPEGLSEARLQALRAVVDHCTVHSTLCQPPQVTIEFG</sequence>
<reference evidence="1 2" key="1">
    <citation type="submission" date="2020-05" db="EMBL/GenBank/DDBJ databases">
        <authorList>
            <person name="Li K."/>
        </authorList>
    </citation>
    <scope>NUCLEOTIDE SEQUENCE [LARGE SCALE GENOMIC DNA]</scope>
    <source>
        <strain evidence="2">jing01</strain>
    </source>
</reference>
<dbReference type="EMBL" id="CP053189">
    <property type="protein sequence ID" value="QJS14746.1"/>
    <property type="molecule type" value="Genomic_DNA"/>
</dbReference>
<evidence type="ECO:0000313" key="2">
    <source>
        <dbReference type="Proteomes" id="UP000502641"/>
    </source>
</evidence>
<proteinExistence type="predicted"/>
<name>A0A6M4PYC4_9ACTN</name>
<dbReference type="AlphaFoldDB" id="A0A6M4PYC4"/>
<dbReference type="PANTHER" id="PTHR39624:SF2">
    <property type="entry name" value="OSMC-LIKE PROTEIN"/>
    <property type="match status" value="1"/>
</dbReference>
<accession>A0A6M4PYC4</accession>
<dbReference type="Proteomes" id="UP000502641">
    <property type="component" value="Chromosome"/>
</dbReference>
<dbReference type="KEGG" id="sarg:HKX69_33560"/>
<gene>
    <name evidence="1" type="ORF">HKX69_33560</name>
</gene>
<evidence type="ECO:0000313" key="1">
    <source>
        <dbReference type="EMBL" id="QJS14746.1"/>
    </source>
</evidence>